<keyword evidence="2" id="KW-1003">Cell membrane</keyword>
<evidence type="ECO:0000256" key="2">
    <source>
        <dbReference type="ARBA" id="ARBA00022475"/>
    </source>
</evidence>
<protein>
    <submittedName>
        <fullName evidence="7">Threonine/homoserine/homoserine lactone efflux protein</fullName>
    </submittedName>
</protein>
<dbReference type="AlphaFoldDB" id="A0A1H5RVP8"/>
<keyword evidence="4 6" id="KW-1133">Transmembrane helix</keyword>
<evidence type="ECO:0000256" key="4">
    <source>
        <dbReference type="ARBA" id="ARBA00022989"/>
    </source>
</evidence>
<feature type="transmembrane region" description="Helical" evidence="6">
    <location>
        <begin position="143"/>
        <end position="165"/>
    </location>
</feature>
<feature type="transmembrane region" description="Helical" evidence="6">
    <location>
        <begin position="45"/>
        <end position="69"/>
    </location>
</feature>
<evidence type="ECO:0000313" key="8">
    <source>
        <dbReference type="Proteomes" id="UP000242850"/>
    </source>
</evidence>
<dbReference type="Proteomes" id="UP000242850">
    <property type="component" value="Unassembled WGS sequence"/>
</dbReference>
<dbReference type="Pfam" id="PF01810">
    <property type="entry name" value="LysE"/>
    <property type="match status" value="1"/>
</dbReference>
<evidence type="ECO:0000256" key="5">
    <source>
        <dbReference type="ARBA" id="ARBA00023136"/>
    </source>
</evidence>
<evidence type="ECO:0000256" key="3">
    <source>
        <dbReference type="ARBA" id="ARBA00022692"/>
    </source>
</evidence>
<dbReference type="GO" id="GO:0005886">
    <property type="term" value="C:plasma membrane"/>
    <property type="evidence" value="ECO:0007669"/>
    <property type="project" value="UniProtKB-SubCell"/>
</dbReference>
<feature type="transmembrane region" description="Helical" evidence="6">
    <location>
        <begin position="186"/>
        <end position="206"/>
    </location>
</feature>
<organism evidence="7 8">
    <name type="scientific">Caloramator fervidus</name>
    <dbReference type="NCBI Taxonomy" id="29344"/>
    <lineage>
        <taxon>Bacteria</taxon>
        <taxon>Bacillati</taxon>
        <taxon>Bacillota</taxon>
        <taxon>Clostridia</taxon>
        <taxon>Eubacteriales</taxon>
        <taxon>Clostridiaceae</taxon>
        <taxon>Caloramator</taxon>
    </lineage>
</organism>
<keyword evidence="5 6" id="KW-0472">Membrane</keyword>
<evidence type="ECO:0000256" key="1">
    <source>
        <dbReference type="ARBA" id="ARBA00004651"/>
    </source>
</evidence>
<feature type="transmembrane region" description="Helical" evidence="6">
    <location>
        <begin position="114"/>
        <end position="137"/>
    </location>
</feature>
<dbReference type="PANTHER" id="PTHR38825:SF2">
    <property type="entry name" value="LYSINE TRANSPORTER LYSE"/>
    <property type="match status" value="1"/>
</dbReference>
<feature type="transmembrane region" description="Helical" evidence="6">
    <location>
        <begin position="75"/>
        <end position="93"/>
    </location>
</feature>
<name>A0A1H5RVP8_9CLOT</name>
<accession>A0A1H5RVP8</accession>
<feature type="transmembrane region" description="Helical" evidence="6">
    <location>
        <begin position="12"/>
        <end position="33"/>
    </location>
</feature>
<evidence type="ECO:0000256" key="6">
    <source>
        <dbReference type="SAM" id="Phobius"/>
    </source>
</evidence>
<reference evidence="8" key="1">
    <citation type="submission" date="2016-10" db="EMBL/GenBank/DDBJ databases">
        <authorList>
            <person name="Varghese N."/>
            <person name="Submissions S."/>
        </authorList>
    </citation>
    <scope>NUCLEOTIDE SEQUENCE [LARGE SCALE GENOMIC DNA]</scope>
    <source>
        <strain evidence="8">DSM 5463</strain>
    </source>
</reference>
<dbReference type="GO" id="GO:0006865">
    <property type="term" value="P:amino acid transport"/>
    <property type="evidence" value="ECO:0007669"/>
    <property type="project" value="InterPro"/>
</dbReference>
<comment type="subcellular location">
    <subcellularLocation>
        <location evidence="1">Cell membrane</location>
        <topology evidence="1">Multi-pass membrane protein</topology>
    </subcellularLocation>
</comment>
<evidence type="ECO:0000313" key="7">
    <source>
        <dbReference type="EMBL" id="SEF41778.1"/>
    </source>
</evidence>
<dbReference type="InterPro" id="IPR001123">
    <property type="entry name" value="LeuE-type"/>
</dbReference>
<keyword evidence="3 6" id="KW-0812">Transmembrane</keyword>
<sequence>MREVLRFLKNIIAGFFTGIFFALPLGPVGIESIKRTLNKGLKEGIEVAFGAVFADTLDIILINIGFFSLFDDKKLESVFFMLCGILILLFTFLDRKKESKSLLKYDSLPFLKGFMLAVLNPMNHSFWIMVSGTLIQQFRKEDFIYYLISIILGMAVWFVILNILALKGVARFIDANYKTSRIIEDIMIIIGLLFFIYGLFLTVKYFI</sequence>
<keyword evidence="8" id="KW-1185">Reference proteome</keyword>
<dbReference type="EMBL" id="FNUK01000001">
    <property type="protein sequence ID" value="SEF41778.1"/>
    <property type="molecule type" value="Genomic_DNA"/>
</dbReference>
<dbReference type="OrthoDB" id="7874789at2"/>
<gene>
    <name evidence="7" type="ORF">SAMN05660865_00212</name>
</gene>
<proteinExistence type="predicted"/>
<dbReference type="RefSeq" id="WP_103895232.1">
    <property type="nucleotide sequence ID" value="NZ_FNUK01000001.1"/>
</dbReference>
<dbReference type="PANTHER" id="PTHR38825">
    <property type="entry name" value="LYSINE EXPORTER PROTEIN (LYSE/YGGA)"/>
    <property type="match status" value="1"/>
</dbReference>